<dbReference type="AlphaFoldDB" id="A0AAE0XZJ7"/>
<name>A0AAE0XZJ7_9GAST</name>
<proteinExistence type="predicted"/>
<dbReference type="Proteomes" id="UP001283361">
    <property type="component" value="Unassembled WGS sequence"/>
</dbReference>
<gene>
    <name evidence="2" type="ORF">RRG08_043077</name>
</gene>
<comment type="caution">
    <text evidence="2">The sequence shown here is derived from an EMBL/GenBank/DDBJ whole genome shotgun (WGS) entry which is preliminary data.</text>
</comment>
<organism evidence="2 3">
    <name type="scientific">Elysia crispata</name>
    <name type="common">lettuce slug</name>
    <dbReference type="NCBI Taxonomy" id="231223"/>
    <lineage>
        <taxon>Eukaryota</taxon>
        <taxon>Metazoa</taxon>
        <taxon>Spiralia</taxon>
        <taxon>Lophotrochozoa</taxon>
        <taxon>Mollusca</taxon>
        <taxon>Gastropoda</taxon>
        <taxon>Heterobranchia</taxon>
        <taxon>Euthyneura</taxon>
        <taxon>Panpulmonata</taxon>
        <taxon>Sacoglossa</taxon>
        <taxon>Placobranchoidea</taxon>
        <taxon>Plakobranchidae</taxon>
        <taxon>Elysia</taxon>
    </lineage>
</organism>
<feature type="region of interest" description="Disordered" evidence="1">
    <location>
        <begin position="87"/>
        <end position="109"/>
    </location>
</feature>
<evidence type="ECO:0000256" key="1">
    <source>
        <dbReference type="SAM" id="MobiDB-lite"/>
    </source>
</evidence>
<evidence type="ECO:0000313" key="2">
    <source>
        <dbReference type="EMBL" id="KAK3725660.1"/>
    </source>
</evidence>
<feature type="region of interest" description="Disordered" evidence="1">
    <location>
        <begin position="190"/>
        <end position="209"/>
    </location>
</feature>
<protein>
    <submittedName>
        <fullName evidence="2">Uncharacterized protein</fullName>
    </submittedName>
</protein>
<reference evidence="2" key="1">
    <citation type="journal article" date="2023" name="G3 (Bethesda)">
        <title>A reference genome for the long-term kleptoplast-retaining sea slug Elysia crispata morphotype clarki.</title>
        <authorList>
            <person name="Eastman K.E."/>
            <person name="Pendleton A.L."/>
            <person name="Shaikh M.A."/>
            <person name="Suttiyut T."/>
            <person name="Ogas R."/>
            <person name="Tomko P."/>
            <person name="Gavelis G."/>
            <person name="Widhalm J.R."/>
            <person name="Wisecaver J.H."/>
        </authorList>
    </citation>
    <scope>NUCLEOTIDE SEQUENCE</scope>
    <source>
        <strain evidence="2">ECLA1</strain>
    </source>
</reference>
<feature type="region of interest" description="Disordered" evidence="1">
    <location>
        <begin position="1"/>
        <end position="29"/>
    </location>
</feature>
<sequence>MNGGDGILGDFGKVSPPPEGGQRGVSPNYSTGSVPLTSFNCSRSSLASRLIDALTTATGFAVIKAINAINGRHRFYGERTNIMSQCWDSNPRNSSRGHQGGRSNPTATSAPLTRWRRAIYRACKVLLVVSIACVLAVRPVSRNCCATIGVNVEHYGNYSNTVPMHHSNPFFSSPPSGLGNSMSANDPREGIGALRPHSGETIGLSPTTN</sequence>
<keyword evidence="3" id="KW-1185">Reference proteome</keyword>
<accession>A0AAE0XZJ7</accession>
<dbReference type="EMBL" id="JAWDGP010007329">
    <property type="protein sequence ID" value="KAK3725660.1"/>
    <property type="molecule type" value="Genomic_DNA"/>
</dbReference>
<evidence type="ECO:0000313" key="3">
    <source>
        <dbReference type="Proteomes" id="UP001283361"/>
    </source>
</evidence>